<comment type="caution">
    <text evidence="1">The sequence shown here is derived from an EMBL/GenBank/DDBJ whole genome shotgun (WGS) entry which is preliminary data.</text>
</comment>
<evidence type="ECO:0000313" key="1">
    <source>
        <dbReference type="EMBL" id="TQL60402.1"/>
    </source>
</evidence>
<protein>
    <recommendedName>
        <fullName evidence="3">Polyketide cyclase/dehydrase/lipid transport protein</fullName>
    </recommendedName>
</protein>
<dbReference type="AlphaFoldDB" id="A0A542ZJ69"/>
<proteinExistence type="predicted"/>
<accession>A0A542ZJ69</accession>
<evidence type="ECO:0000313" key="2">
    <source>
        <dbReference type="Proteomes" id="UP000319514"/>
    </source>
</evidence>
<gene>
    <name evidence="1" type="ORF">FB474_1789</name>
</gene>
<sequence>MGLLIALGVGVVATARLRHRSPGVTPHDRARALPGDDLVPDATVVMDRVGVLSAPPEEVWPWLLQLGKGRAGWYFPARFEVVVPPRRRGLRHLEPSLLEVNHGDRVPDWGPGTPALEVSSVTAPASLVFHSLRDRRNAWRWPQEGTGADPAVLAMSWALQLDPADGDRTRLHLRVRLRMRRANGPASRLGDLVDAVTTGLLFAGLSERLRSPNARPAPGG</sequence>
<dbReference type="Proteomes" id="UP000319514">
    <property type="component" value="Unassembled WGS sequence"/>
</dbReference>
<reference evidence="1 2" key="1">
    <citation type="submission" date="2019-06" db="EMBL/GenBank/DDBJ databases">
        <title>Sequencing the genomes of 1000 actinobacteria strains.</title>
        <authorList>
            <person name="Klenk H.-P."/>
        </authorList>
    </citation>
    <scope>NUCLEOTIDE SEQUENCE [LARGE SCALE GENOMIC DNA]</scope>
    <source>
        <strain evidence="1 2">DSM 18082</strain>
    </source>
</reference>
<organism evidence="1 2">
    <name type="scientific">Oryzihumus leptocrescens</name>
    <dbReference type="NCBI Taxonomy" id="297536"/>
    <lineage>
        <taxon>Bacteria</taxon>
        <taxon>Bacillati</taxon>
        <taxon>Actinomycetota</taxon>
        <taxon>Actinomycetes</taxon>
        <taxon>Micrococcales</taxon>
        <taxon>Intrasporangiaceae</taxon>
        <taxon>Oryzihumus</taxon>
    </lineage>
</organism>
<evidence type="ECO:0008006" key="3">
    <source>
        <dbReference type="Google" id="ProtNLM"/>
    </source>
</evidence>
<name>A0A542ZJ69_9MICO</name>
<keyword evidence="2" id="KW-1185">Reference proteome</keyword>
<dbReference type="EMBL" id="VFOQ01000001">
    <property type="protein sequence ID" value="TQL60402.1"/>
    <property type="molecule type" value="Genomic_DNA"/>
</dbReference>